<comment type="cofactor">
    <cofactor evidence="1">
        <name>pyridoxal 5'-phosphate</name>
        <dbReference type="ChEBI" id="CHEBI:597326"/>
    </cofactor>
</comment>
<evidence type="ECO:0000256" key="3">
    <source>
        <dbReference type="ARBA" id="ARBA00022576"/>
    </source>
</evidence>
<dbReference type="InterPro" id="IPR015421">
    <property type="entry name" value="PyrdxlP-dep_Trfase_major"/>
</dbReference>
<reference evidence="7 8" key="1">
    <citation type="journal article" date="2019" name="Environ. Microbiol.">
        <title>An active ?-lactamase is a part of an orchestrated cell wall stress resistance network of Bacillus subtilis and related rhizosphere species.</title>
        <authorList>
            <person name="Bucher T."/>
            <person name="Keren-Paz A."/>
            <person name="Hausser J."/>
            <person name="Olender T."/>
            <person name="Cytryn E."/>
            <person name="Kolodkin-Gal I."/>
        </authorList>
    </citation>
    <scope>NUCLEOTIDE SEQUENCE [LARGE SCALE GENOMIC DNA]</scope>
    <source>
        <strain evidence="7 8">I5</strain>
    </source>
</reference>
<keyword evidence="3 7" id="KW-0032">Aminotransferase</keyword>
<dbReference type="PANTHER" id="PTHR46383:SF4">
    <property type="entry name" value="AMINOTRANSFERASE"/>
    <property type="match status" value="1"/>
</dbReference>
<dbReference type="SUPFAM" id="SSF53383">
    <property type="entry name" value="PLP-dependent transferases"/>
    <property type="match status" value="1"/>
</dbReference>
<organism evidence="7 8">
    <name type="scientific">Bacillus wiedmannii</name>
    <dbReference type="NCBI Taxonomy" id="1890302"/>
    <lineage>
        <taxon>Bacteria</taxon>
        <taxon>Bacillati</taxon>
        <taxon>Bacillota</taxon>
        <taxon>Bacilli</taxon>
        <taxon>Bacillales</taxon>
        <taxon>Bacillaceae</taxon>
        <taxon>Bacillus</taxon>
        <taxon>Bacillus cereus group</taxon>
    </lineage>
</organism>
<keyword evidence="4 7" id="KW-0808">Transferase</keyword>
<dbReference type="InterPro" id="IPR004839">
    <property type="entry name" value="Aminotransferase_I/II_large"/>
</dbReference>
<dbReference type="Pfam" id="PF00155">
    <property type="entry name" value="Aminotran_1_2"/>
    <property type="match status" value="1"/>
</dbReference>
<gene>
    <name evidence="7" type="ORF">FC699_09660</name>
</gene>
<dbReference type="GO" id="GO:0006520">
    <property type="term" value="P:amino acid metabolic process"/>
    <property type="evidence" value="ECO:0007669"/>
    <property type="project" value="InterPro"/>
</dbReference>
<evidence type="ECO:0000259" key="6">
    <source>
        <dbReference type="Pfam" id="PF00155"/>
    </source>
</evidence>
<dbReference type="InterPro" id="IPR015424">
    <property type="entry name" value="PyrdxlP-dep_Trfase"/>
</dbReference>
<accession>A0A4U3B662</accession>
<dbReference type="CDD" id="cd00609">
    <property type="entry name" value="AAT_like"/>
    <property type="match status" value="1"/>
</dbReference>
<dbReference type="EMBL" id="SZON01000317">
    <property type="protein sequence ID" value="TKI96707.1"/>
    <property type="molecule type" value="Genomic_DNA"/>
</dbReference>
<sequence>RKAACNFVKDNYDLQYSPENETIVTIGASEAIDIAFRTILEPGTEVILPAPIYPGYEPIIRLCGATPIFIDVCETGFRLTAEALENAITEKTRCVVLPYPSNPTGVTLSKEELQDIVDVLKDKNIFVLSDEIYSELVYEQKHTSI</sequence>
<keyword evidence="5" id="KW-0663">Pyridoxal phosphate</keyword>
<name>A0A4U3B662_9BACI</name>
<evidence type="ECO:0000313" key="8">
    <source>
        <dbReference type="Proteomes" id="UP000305222"/>
    </source>
</evidence>
<protein>
    <submittedName>
        <fullName evidence="7">Aminotransferase class I/II-fold pyridoxal phosphate-dependent enzyme</fullName>
    </submittedName>
</protein>
<dbReference type="Gene3D" id="3.40.640.10">
    <property type="entry name" value="Type I PLP-dependent aspartate aminotransferase-like (Major domain)"/>
    <property type="match status" value="1"/>
</dbReference>
<comment type="similarity">
    <text evidence="2">Belongs to the class-I pyridoxal-phosphate-dependent aminotransferase family.</text>
</comment>
<dbReference type="GO" id="GO:0030170">
    <property type="term" value="F:pyridoxal phosphate binding"/>
    <property type="evidence" value="ECO:0007669"/>
    <property type="project" value="InterPro"/>
</dbReference>
<dbReference type="AlphaFoldDB" id="A0A4U3B662"/>
<dbReference type="InterPro" id="IPR050596">
    <property type="entry name" value="AspAT/PAT-like"/>
</dbReference>
<feature type="domain" description="Aminotransferase class I/classII large" evidence="6">
    <location>
        <begin position="1"/>
        <end position="141"/>
    </location>
</feature>
<feature type="non-terminal residue" evidence="7">
    <location>
        <position position="145"/>
    </location>
</feature>
<comment type="caution">
    <text evidence="7">The sequence shown here is derived from an EMBL/GenBank/DDBJ whole genome shotgun (WGS) entry which is preliminary data.</text>
</comment>
<dbReference type="Proteomes" id="UP000305222">
    <property type="component" value="Unassembled WGS sequence"/>
</dbReference>
<dbReference type="GO" id="GO:0008483">
    <property type="term" value="F:transaminase activity"/>
    <property type="evidence" value="ECO:0007669"/>
    <property type="project" value="UniProtKB-KW"/>
</dbReference>
<evidence type="ECO:0000256" key="4">
    <source>
        <dbReference type="ARBA" id="ARBA00022679"/>
    </source>
</evidence>
<evidence type="ECO:0000256" key="1">
    <source>
        <dbReference type="ARBA" id="ARBA00001933"/>
    </source>
</evidence>
<evidence type="ECO:0000256" key="2">
    <source>
        <dbReference type="ARBA" id="ARBA00007441"/>
    </source>
</evidence>
<evidence type="ECO:0000256" key="5">
    <source>
        <dbReference type="ARBA" id="ARBA00022898"/>
    </source>
</evidence>
<dbReference type="PANTHER" id="PTHR46383">
    <property type="entry name" value="ASPARTATE AMINOTRANSFERASE"/>
    <property type="match status" value="1"/>
</dbReference>
<feature type="non-terminal residue" evidence="7">
    <location>
        <position position="1"/>
    </location>
</feature>
<proteinExistence type="inferred from homology"/>
<evidence type="ECO:0000313" key="7">
    <source>
        <dbReference type="EMBL" id="TKI96707.1"/>
    </source>
</evidence>